<reference evidence="1 2" key="1">
    <citation type="journal article" date="2013" name="Genome Announc.">
        <title>Genome sequence of 'Candidatus Methanomassiliicoccus intestinalis' Issoire-Mx1, a third thermoplasmatales-related methanogenic archaeon from human feces.</title>
        <authorList>
            <person name="Borrel G."/>
            <person name="Harris H.M."/>
            <person name="Parisot N."/>
            <person name="Gaci N."/>
            <person name="Tottey W."/>
            <person name="Mihajlovski A."/>
            <person name="Deane J."/>
            <person name="Gribaldo S."/>
            <person name="Bardot O."/>
            <person name="Peyretaillade E."/>
            <person name="Peyret P."/>
            <person name="O'Toole P.W."/>
            <person name="Brugere J.F."/>
        </authorList>
    </citation>
    <scope>NUCLEOTIDE SEQUENCE [LARGE SCALE GENOMIC DNA]</scope>
    <source>
        <strain evidence="1 2">Issoire-Mx1</strain>
    </source>
</reference>
<organism evidence="1 2">
    <name type="scientific">Methanomassiliicoccus intestinalis (strain Issoire-Mx1)</name>
    <dbReference type="NCBI Taxonomy" id="1295009"/>
    <lineage>
        <taxon>Archaea</taxon>
        <taxon>Methanobacteriati</taxon>
        <taxon>Thermoplasmatota</taxon>
        <taxon>Thermoplasmata</taxon>
        <taxon>Methanomassiliicoccales</taxon>
        <taxon>Methanomassiliicoccaceae</taxon>
        <taxon>Methanomassiliicoccus</taxon>
    </lineage>
</organism>
<accession>R9T6C3</accession>
<keyword evidence="2" id="KW-1185">Reference proteome</keyword>
<evidence type="ECO:0000313" key="2">
    <source>
        <dbReference type="Proteomes" id="UP000014070"/>
    </source>
</evidence>
<proteinExistence type="predicted"/>
<dbReference type="AlphaFoldDB" id="R9T6C3"/>
<protein>
    <submittedName>
        <fullName evidence="1">Uncharacterized protein</fullName>
    </submittedName>
</protein>
<dbReference type="EMBL" id="CP005934">
    <property type="protein sequence ID" value="AGN26542.1"/>
    <property type="molecule type" value="Genomic_DNA"/>
</dbReference>
<name>R9T6C3_METII</name>
<gene>
    <name evidence="1" type="ORF">MMINT_12120</name>
</gene>
<evidence type="ECO:0000313" key="1">
    <source>
        <dbReference type="EMBL" id="AGN26542.1"/>
    </source>
</evidence>
<dbReference type="HOGENOM" id="CLU_2747951_0_0_2"/>
<dbReference type="GeneID" id="41323600"/>
<dbReference type="KEGG" id="mer:MMINT_12120"/>
<dbReference type="InParanoid" id="R9T6C3"/>
<dbReference type="Proteomes" id="UP000014070">
    <property type="component" value="Chromosome"/>
</dbReference>
<dbReference type="RefSeq" id="WP_020449067.1">
    <property type="nucleotide sequence ID" value="NC_021353.1"/>
</dbReference>
<sequence length="70" mass="8287">MIKGRKDLAILYSKKKMVFISDLKYLRCKEFETTDIAGLNAELKKYRFSINTHQYRRKSSEYASQFTPVS</sequence>